<dbReference type="Pfam" id="PF08478">
    <property type="entry name" value="POTRA_1"/>
    <property type="match status" value="1"/>
</dbReference>
<keyword evidence="10" id="KW-1185">Reference proteome</keyword>
<accession>U7D9U2</accession>
<dbReference type="EMBL" id="ASJR01000017">
    <property type="protein sequence ID" value="ERP31195.1"/>
    <property type="molecule type" value="Genomic_DNA"/>
</dbReference>
<gene>
    <name evidence="9" type="ORF">CALK_1908</name>
</gene>
<dbReference type="PROSITE" id="PS51779">
    <property type="entry name" value="POTRA"/>
    <property type="match status" value="1"/>
</dbReference>
<keyword evidence="6" id="KW-0472">Membrane</keyword>
<dbReference type="GO" id="GO:0090529">
    <property type="term" value="P:cell septum assembly"/>
    <property type="evidence" value="ECO:0007669"/>
    <property type="project" value="InterPro"/>
</dbReference>
<proteinExistence type="predicted"/>
<evidence type="ECO:0000313" key="10">
    <source>
        <dbReference type="Proteomes" id="UP000017148"/>
    </source>
</evidence>
<evidence type="ECO:0000256" key="1">
    <source>
        <dbReference type="ARBA" id="ARBA00004370"/>
    </source>
</evidence>
<comment type="subcellular location">
    <subcellularLocation>
        <location evidence="1">Membrane</location>
    </subcellularLocation>
</comment>
<dbReference type="GO" id="GO:0016020">
    <property type="term" value="C:membrane"/>
    <property type="evidence" value="ECO:0007669"/>
    <property type="project" value="UniProtKB-SubCell"/>
</dbReference>
<keyword evidence="3 9" id="KW-0132">Cell division</keyword>
<evidence type="ECO:0000256" key="6">
    <source>
        <dbReference type="ARBA" id="ARBA00023136"/>
    </source>
</evidence>
<dbReference type="RefSeq" id="WP_022637333.1">
    <property type="nucleotide sequence ID" value="NZ_ASJR01000017.1"/>
</dbReference>
<evidence type="ECO:0000256" key="3">
    <source>
        <dbReference type="ARBA" id="ARBA00022618"/>
    </source>
</evidence>
<evidence type="ECO:0000256" key="2">
    <source>
        <dbReference type="ARBA" id="ARBA00022475"/>
    </source>
</evidence>
<dbReference type="PANTHER" id="PTHR35851">
    <property type="entry name" value="CELL DIVISION PROTEIN FTSQ"/>
    <property type="match status" value="1"/>
</dbReference>
<dbReference type="InterPro" id="IPR034746">
    <property type="entry name" value="POTRA"/>
</dbReference>
<dbReference type="Gene3D" id="3.10.20.310">
    <property type="entry name" value="membrane protein fhac"/>
    <property type="match status" value="1"/>
</dbReference>
<evidence type="ECO:0000313" key="9">
    <source>
        <dbReference type="EMBL" id="ERP31195.1"/>
    </source>
</evidence>
<name>U7D9U2_9BACT</name>
<dbReference type="OrthoDB" id="1819027at2"/>
<dbReference type="AlphaFoldDB" id="U7D9U2"/>
<reference evidence="9 10" key="1">
    <citation type="journal article" date="2013" name="Environ. Microbiol.">
        <title>Genome analysis of Chitinivibrio alkaliphilus gen. nov., sp. nov., a novel extremely haloalkaliphilic anaerobic chitinolytic bacterium from the candidate phylum Termite Group 3.</title>
        <authorList>
            <person name="Sorokin D.Y."/>
            <person name="Gumerov V.M."/>
            <person name="Rakitin A.L."/>
            <person name="Beletsky A.V."/>
            <person name="Damste J.S."/>
            <person name="Muyzer G."/>
            <person name="Mardanov A.V."/>
            <person name="Ravin N.V."/>
        </authorList>
    </citation>
    <scope>NUCLEOTIDE SEQUENCE [LARGE SCALE GENOMIC DNA]</scope>
    <source>
        <strain evidence="9 10">ACht1</strain>
    </source>
</reference>
<feature type="domain" description="POTRA" evidence="8">
    <location>
        <begin position="59"/>
        <end position="127"/>
    </location>
</feature>
<dbReference type="STRING" id="1313304.CALK_1908"/>
<evidence type="ECO:0000256" key="5">
    <source>
        <dbReference type="ARBA" id="ARBA00022989"/>
    </source>
</evidence>
<sequence length="266" mass="30785">MAKRIGTNQMQRRLERRDRVSQVKPGRRICVVLSLMVALFWGIPAIDTEWYITVVEPFFRVNTLIVRGNRFVDRESLLSHSGLDTTMGIFSVQVDSIARKLSTLDPIDTAHVRRSLSRDITIEVVEHRPHAFMVTGHQVYFMNKEGILWPFVAGDYFDIPVVYGLRDTVTDEREHEIIPQDLRRFNRLAKILRATGHFTHILAVDMSNSSHIALEMKGVRPEIRVGYSFNEQVVENMETLFDFLKGSDLTIREYIDLSYDDVAFIK</sequence>
<evidence type="ECO:0000259" key="8">
    <source>
        <dbReference type="PROSITE" id="PS51779"/>
    </source>
</evidence>
<organism evidence="9 10">
    <name type="scientific">Chitinivibrio alkaliphilus ACht1</name>
    <dbReference type="NCBI Taxonomy" id="1313304"/>
    <lineage>
        <taxon>Bacteria</taxon>
        <taxon>Pseudomonadati</taxon>
        <taxon>Fibrobacterota</taxon>
        <taxon>Chitinivibrionia</taxon>
        <taxon>Chitinivibrionales</taxon>
        <taxon>Chitinivibrionaceae</taxon>
        <taxon>Chitinivibrio</taxon>
    </lineage>
</organism>
<comment type="caution">
    <text evidence="9">The sequence shown here is derived from an EMBL/GenBank/DDBJ whole genome shotgun (WGS) entry which is preliminary data.</text>
</comment>
<keyword evidence="2" id="KW-1003">Cell membrane</keyword>
<evidence type="ECO:0000256" key="7">
    <source>
        <dbReference type="ARBA" id="ARBA00023306"/>
    </source>
</evidence>
<evidence type="ECO:0000256" key="4">
    <source>
        <dbReference type="ARBA" id="ARBA00022692"/>
    </source>
</evidence>
<keyword evidence="5" id="KW-1133">Transmembrane helix</keyword>
<dbReference type="InterPro" id="IPR026579">
    <property type="entry name" value="FtsQ"/>
</dbReference>
<dbReference type="InterPro" id="IPR013685">
    <property type="entry name" value="POTRA_FtsQ_type"/>
</dbReference>
<dbReference type="eggNOG" id="COG1589">
    <property type="taxonomic scope" value="Bacteria"/>
</dbReference>
<dbReference type="PANTHER" id="PTHR35851:SF1">
    <property type="entry name" value="CELL DIVISION PROTEIN FTSQ"/>
    <property type="match status" value="1"/>
</dbReference>
<keyword evidence="7" id="KW-0131">Cell cycle</keyword>
<keyword evidence="4" id="KW-0812">Transmembrane</keyword>
<dbReference type="Proteomes" id="UP000017148">
    <property type="component" value="Unassembled WGS sequence"/>
</dbReference>
<protein>
    <submittedName>
        <fullName evidence="9">Cell division protein FtsQ</fullName>
    </submittedName>
</protein>